<dbReference type="Gene3D" id="3.90.580.10">
    <property type="entry name" value="Zinc finger, CHC2-type domain"/>
    <property type="match status" value="1"/>
</dbReference>
<dbReference type="InterPro" id="IPR034151">
    <property type="entry name" value="TOPRIM_DnaG_bac"/>
</dbReference>
<dbReference type="GO" id="GO:0003677">
    <property type="term" value="F:DNA binding"/>
    <property type="evidence" value="ECO:0007669"/>
    <property type="project" value="UniProtKB-KW"/>
</dbReference>
<accession>A0A9D1FAU0</accession>
<feature type="domain" description="Toprim" evidence="15">
    <location>
        <begin position="252"/>
        <end position="333"/>
    </location>
</feature>
<dbReference type="Pfam" id="PF10410">
    <property type="entry name" value="DnaB_bind"/>
    <property type="match status" value="1"/>
</dbReference>
<keyword evidence="4 12" id="KW-0548">Nucleotidyltransferase</keyword>
<dbReference type="SMART" id="SM00493">
    <property type="entry name" value="TOPRIM"/>
    <property type="match status" value="1"/>
</dbReference>
<evidence type="ECO:0000256" key="12">
    <source>
        <dbReference type="HAMAP-Rule" id="MF_00974"/>
    </source>
</evidence>
<dbReference type="InterPro" id="IPR006171">
    <property type="entry name" value="TOPRIM_dom"/>
</dbReference>
<dbReference type="SMART" id="SM00400">
    <property type="entry name" value="ZnF_CHCC"/>
    <property type="match status" value="1"/>
</dbReference>
<evidence type="ECO:0000256" key="4">
    <source>
        <dbReference type="ARBA" id="ARBA00022695"/>
    </source>
</evidence>
<gene>
    <name evidence="12" type="primary">dnaG</name>
    <name evidence="16" type="ORF">IAA83_09020</name>
</gene>
<comment type="domain">
    <text evidence="12">Contains an N-terminal zinc-binding domain, a central core domain that contains the primase activity, and a C-terminal DnaB-binding domain.</text>
</comment>
<dbReference type="FunFam" id="3.40.1360.10:FF:000002">
    <property type="entry name" value="DNA primase"/>
    <property type="match status" value="1"/>
</dbReference>
<comment type="caution">
    <text evidence="16">The sequence shown here is derived from an EMBL/GenBank/DDBJ whole genome shotgun (WGS) entry which is preliminary data.</text>
</comment>
<dbReference type="GO" id="GO:0005737">
    <property type="term" value="C:cytoplasm"/>
    <property type="evidence" value="ECO:0007669"/>
    <property type="project" value="TreeGrafter"/>
</dbReference>
<keyword evidence="9" id="KW-0460">Magnesium</keyword>
<evidence type="ECO:0000256" key="13">
    <source>
        <dbReference type="PIRNR" id="PIRNR002811"/>
    </source>
</evidence>
<keyword evidence="6 12" id="KW-0479">Metal-binding</keyword>
<evidence type="ECO:0000313" key="17">
    <source>
        <dbReference type="Proteomes" id="UP000886741"/>
    </source>
</evidence>
<dbReference type="GO" id="GO:1990077">
    <property type="term" value="C:primosome complex"/>
    <property type="evidence" value="ECO:0007669"/>
    <property type="project" value="UniProtKB-KW"/>
</dbReference>
<dbReference type="PROSITE" id="PS50880">
    <property type="entry name" value="TOPRIM"/>
    <property type="match status" value="1"/>
</dbReference>
<dbReference type="SUPFAM" id="SSF57783">
    <property type="entry name" value="Zinc beta-ribbon"/>
    <property type="match status" value="1"/>
</dbReference>
<dbReference type="NCBIfam" id="TIGR01391">
    <property type="entry name" value="dnaG"/>
    <property type="match status" value="1"/>
</dbReference>
<dbReference type="SUPFAM" id="SSF56731">
    <property type="entry name" value="DNA primase core"/>
    <property type="match status" value="1"/>
</dbReference>
<keyword evidence="3 12" id="KW-0808">Transferase</keyword>
<dbReference type="Gene3D" id="3.40.1360.10">
    <property type="match status" value="1"/>
</dbReference>
<evidence type="ECO:0000313" key="16">
    <source>
        <dbReference type="EMBL" id="HIS65493.1"/>
    </source>
</evidence>
<evidence type="ECO:0000256" key="14">
    <source>
        <dbReference type="PIRSR" id="PIRSR002811-1"/>
    </source>
</evidence>
<keyword evidence="8 12" id="KW-0862">Zinc</keyword>
<feature type="zinc finger region" description="CHC2-type" evidence="12 14">
    <location>
        <begin position="38"/>
        <end position="62"/>
    </location>
</feature>
<evidence type="ECO:0000256" key="3">
    <source>
        <dbReference type="ARBA" id="ARBA00022679"/>
    </source>
</evidence>
<dbReference type="InterPro" id="IPR002694">
    <property type="entry name" value="Znf_CHC2"/>
</dbReference>
<dbReference type="InterPro" id="IPR019475">
    <property type="entry name" value="DNA_primase_DnaB-bd"/>
</dbReference>
<evidence type="ECO:0000256" key="2">
    <source>
        <dbReference type="ARBA" id="ARBA00022515"/>
    </source>
</evidence>
<dbReference type="Pfam" id="PF13155">
    <property type="entry name" value="Toprim_2"/>
    <property type="match status" value="1"/>
</dbReference>
<comment type="subunit">
    <text evidence="12">Monomer. Interacts with DnaB.</text>
</comment>
<comment type="function">
    <text evidence="12 13">RNA polymerase that catalyzes the synthesis of short RNA molecules used as primers for DNA polymerase during DNA replication.</text>
</comment>
<dbReference type="AlphaFoldDB" id="A0A9D1FAU0"/>
<protein>
    <recommendedName>
        <fullName evidence="12 13">DNA primase</fullName>
        <ecNumber evidence="12">2.7.7.101</ecNumber>
    </recommendedName>
</protein>
<reference evidence="16" key="2">
    <citation type="journal article" date="2021" name="PeerJ">
        <title>Extensive microbial diversity within the chicken gut microbiome revealed by metagenomics and culture.</title>
        <authorList>
            <person name="Gilroy R."/>
            <person name="Ravi A."/>
            <person name="Getino M."/>
            <person name="Pursley I."/>
            <person name="Horton D.L."/>
            <person name="Alikhan N.F."/>
            <person name="Baker D."/>
            <person name="Gharbi K."/>
            <person name="Hall N."/>
            <person name="Watson M."/>
            <person name="Adriaenssens E.M."/>
            <person name="Foster-Nyarko E."/>
            <person name="Jarju S."/>
            <person name="Secka A."/>
            <person name="Antonio M."/>
            <person name="Oren A."/>
            <person name="Chaudhuri R.R."/>
            <person name="La Ragione R."/>
            <person name="Hildebrand F."/>
            <person name="Pallen M.J."/>
        </authorList>
    </citation>
    <scope>NUCLEOTIDE SEQUENCE</scope>
    <source>
        <strain evidence="16">ChiBcec16-1751</strain>
    </source>
</reference>
<dbReference type="FunFam" id="3.90.980.10:FF:000001">
    <property type="entry name" value="DNA primase"/>
    <property type="match status" value="1"/>
</dbReference>
<evidence type="ECO:0000256" key="5">
    <source>
        <dbReference type="ARBA" id="ARBA00022705"/>
    </source>
</evidence>
<dbReference type="InterPro" id="IPR013264">
    <property type="entry name" value="DNAG_N"/>
</dbReference>
<dbReference type="PIRSF" id="PIRSF002811">
    <property type="entry name" value="DnaG"/>
    <property type="match status" value="1"/>
</dbReference>
<sequence length="584" mass="65402">MAFSPAFLDELAARNPIEEVVGQYVNLTRKGSNLFGLCPFHSEKTASFSVAPDKQIFYCFGCHKGGGVVQFIMEQENLDFPDAVRYLAKRAGMEVPDDRAAGSGYKRQERLRELCRQAARYFREQLFSPAGAPGQQYIMKRALSRQTVTRFGLGYAPEGWSNLIDAMTAQGYTKEELLEVGLVVRSQKGGLYDRFRNRVMFPIIDVRGNVIGFGGRVLDDSTPKYLNSPESVIFNKRKNLFALNVAKKSKQGRIILTEGYMDAIALHQYGFDCAVASLGTSLTEEHANLLAKYTKQVVITYDGDEAGQSATRRAIDLLEKTGVQVKVLRMQGAKDPDEFLKKFGPDRFRLLLEQSENHVLYRLDSLRRKYDLQADDQRVEFLKQAAYLVASLPNAVEREIYGAKAAQMGGISEEAMKLETEKAAKLLRSRQKKQWDQKALAPAAAAQPGVREIRYDNVRSARAEEGVLQLVLKEPALLDRCPEAVSQRFSSPLLARVLDLLRQQYEEGLTVQLGALGDRLTAQEMSHLTAVAQKGDVLVNEQALDDYLSVIDEEYEKAHVADTEDLLAMGQRLRRKKGFGGTEQ</sequence>
<dbReference type="GO" id="GO:0000428">
    <property type="term" value="C:DNA-directed RNA polymerase complex"/>
    <property type="evidence" value="ECO:0007669"/>
    <property type="project" value="UniProtKB-KW"/>
</dbReference>
<dbReference type="InterPro" id="IPR016136">
    <property type="entry name" value="DNA_helicase_N/primase_C"/>
</dbReference>
<dbReference type="HAMAP" id="MF_00974">
    <property type="entry name" value="DNA_primase_DnaG"/>
    <property type="match status" value="1"/>
</dbReference>
<evidence type="ECO:0000256" key="1">
    <source>
        <dbReference type="ARBA" id="ARBA00022478"/>
    </source>
</evidence>
<dbReference type="Gene3D" id="3.90.980.10">
    <property type="entry name" value="DNA primase, catalytic core, N-terminal domain"/>
    <property type="match status" value="1"/>
</dbReference>
<dbReference type="InterPro" id="IPR036977">
    <property type="entry name" value="DNA_primase_Znf_CHC2"/>
</dbReference>
<dbReference type="InterPro" id="IPR030846">
    <property type="entry name" value="DnaG_bac"/>
</dbReference>
<comment type="similarity">
    <text evidence="12 13">Belongs to the DnaG primase family.</text>
</comment>
<reference evidence="16" key="1">
    <citation type="submission" date="2020-10" db="EMBL/GenBank/DDBJ databases">
        <authorList>
            <person name="Gilroy R."/>
        </authorList>
    </citation>
    <scope>NUCLEOTIDE SEQUENCE</scope>
    <source>
        <strain evidence="16">ChiBcec16-1751</strain>
    </source>
</reference>
<dbReference type="EC" id="2.7.7.101" evidence="12"/>
<dbReference type="Proteomes" id="UP000886741">
    <property type="component" value="Unassembled WGS sequence"/>
</dbReference>
<dbReference type="EMBL" id="DVJJ01000139">
    <property type="protein sequence ID" value="HIS65493.1"/>
    <property type="molecule type" value="Genomic_DNA"/>
</dbReference>
<keyword evidence="10 12" id="KW-0238">DNA-binding</keyword>
<evidence type="ECO:0000256" key="11">
    <source>
        <dbReference type="ARBA" id="ARBA00023163"/>
    </source>
</evidence>
<evidence type="ECO:0000256" key="8">
    <source>
        <dbReference type="ARBA" id="ARBA00022833"/>
    </source>
</evidence>
<evidence type="ECO:0000256" key="7">
    <source>
        <dbReference type="ARBA" id="ARBA00022771"/>
    </source>
</evidence>
<name>A0A9D1FAU0_9FIRM</name>
<dbReference type="Pfam" id="PF01807">
    <property type="entry name" value="Zn_ribbon_DnaG"/>
    <property type="match status" value="1"/>
</dbReference>
<evidence type="ECO:0000256" key="10">
    <source>
        <dbReference type="ARBA" id="ARBA00023125"/>
    </source>
</evidence>
<dbReference type="FunFam" id="3.90.580.10:FF:000001">
    <property type="entry name" value="DNA primase"/>
    <property type="match status" value="1"/>
</dbReference>
<dbReference type="InterPro" id="IPR037068">
    <property type="entry name" value="DNA_primase_core_N_sf"/>
</dbReference>
<evidence type="ECO:0000256" key="6">
    <source>
        <dbReference type="ARBA" id="ARBA00022723"/>
    </source>
</evidence>
<dbReference type="InterPro" id="IPR050219">
    <property type="entry name" value="DnaG_primase"/>
</dbReference>
<dbReference type="CDD" id="cd03364">
    <property type="entry name" value="TOPRIM_DnaG_primases"/>
    <property type="match status" value="1"/>
</dbReference>
<organism evidence="16 17">
    <name type="scientific">Candidatus Avoscillospira avistercoris</name>
    <dbReference type="NCBI Taxonomy" id="2840707"/>
    <lineage>
        <taxon>Bacteria</taxon>
        <taxon>Bacillati</taxon>
        <taxon>Bacillota</taxon>
        <taxon>Clostridia</taxon>
        <taxon>Eubacteriales</taxon>
        <taxon>Oscillospiraceae</taxon>
        <taxon>Oscillospiraceae incertae sedis</taxon>
        <taxon>Candidatus Avoscillospira</taxon>
    </lineage>
</organism>
<dbReference type="Pfam" id="PF08275">
    <property type="entry name" value="DNAG_N"/>
    <property type="match status" value="1"/>
</dbReference>
<keyword evidence="1 12" id="KW-0240">DNA-directed RNA polymerase</keyword>
<dbReference type="GO" id="GO:0008270">
    <property type="term" value="F:zinc ion binding"/>
    <property type="evidence" value="ECO:0007669"/>
    <property type="project" value="UniProtKB-UniRule"/>
</dbReference>
<dbReference type="PANTHER" id="PTHR30313">
    <property type="entry name" value="DNA PRIMASE"/>
    <property type="match status" value="1"/>
</dbReference>
<comment type="catalytic activity">
    <reaction evidence="12">
        <text>ssDNA + n NTP = ssDNA/pppN(pN)n-1 hybrid + (n-1) diphosphate.</text>
        <dbReference type="EC" id="2.7.7.101"/>
    </reaction>
</comment>
<keyword evidence="5 12" id="KW-0235">DNA replication</keyword>
<dbReference type="GO" id="GO:0006269">
    <property type="term" value="P:DNA replication, synthesis of primer"/>
    <property type="evidence" value="ECO:0007669"/>
    <property type="project" value="UniProtKB-UniRule"/>
</dbReference>
<evidence type="ECO:0000256" key="9">
    <source>
        <dbReference type="ARBA" id="ARBA00022842"/>
    </source>
</evidence>
<evidence type="ECO:0000259" key="15">
    <source>
        <dbReference type="PROSITE" id="PS50880"/>
    </source>
</evidence>
<keyword evidence="11 12" id="KW-0804">Transcription</keyword>
<dbReference type="PANTHER" id="PTHR30313:SF2">
    <property type="entry name" value="DNA PRIMASE"/>
    <property type="match status" value="1"/>
</dbReference>
<dbReference type="Gene3D" id="1.10.860.10">
    <property type="entry name" value="DNAb Helicase, Chain A"/>
    <property type="match status" value="1"/>
</dbReference>
<keyword evidence="7 12" id="KW-0863">Zinc-finger</keyword>
<dbReference type="GO" id="GO:0003899">
    <property type="term" value="F:DNA-directed RNA polymerase activity"/>
    <property type="evidence" value="ECO:0007669"/>
    <property type="project" value="UniProtKB-UniRule"/>
</dbReference>
<dbReference type="InterPro" id="IPR006295">
    <property type="entry name" value="DNA_primase_DnaG"/>
</dbReference>
<keyword evidence="2 12" id="KW-0639">Primosome</keyword>
<comment type="cofactor">
    <cofactor evidence="12 13 14">
        <name>Zn(2+)</name>
        <dbReference type="ChEBI" id="CHEBI:29105"/>
    </cofactor>
    <text evidence="12 13 14">Binds 1 zinc ion per monomer.</text>
</comment>
<proteinExistence type="inferred from homology"/>